<dbReference type="Gene3D" id="3.90.550.10">
    <property type="entry name" value="Spore Coat Polysaccharide Biosynthesis Protein SpsA, Chain A"/>
    <property type="match status" value="1"/>
</dbReference>
<sequence>MFDAIVLAGGAGRRLEGAVKPELVLGGRALVDHALDAVSRARRCVLVAPPALTRPGVPTTLEDPPLGGPVAGLAAGLALLVAPPADLAGVPGPAGAARAAEVVVVLACDVPRAGSVVPALVAAASAPGTDGARLVDAEGAPQHLVAAYRTDALRTALASLAEVRGASVRRLVAGLHLRDVPDPGGAGEDVDTWADARRVGAALSGAGAPGREAAPGPSAPTADAVRDTIGPERPRQPGSKS</sequence>
<dbReference type="InterPro" id="IPR025877">
    <property type="entry name" value="MobA-like_NTP_Trfase"/>
</dbReference>
<accession>F8A294</accession>
<dbReference type="eggNOG" id="COG0746">
    <property type="taxonomic scope" value="Bacteria"/>
</dbReference>
<dbReference type="STRING" id="593907.Celgi_0082"/>
<keyword evidence="5" id="KW-1185">Reference proteome</keyword>
<proteinExistence type="predicted"/>
<feature type="compositionally biased region" description="Low complexity" evidence="2">
    <location>
        <begin position="205"/>
        <end position="220"/>
    </location>
</feature>
<evidence type="ECO:0000259" key="3">
    <source>
        <dbReference type="Pfam" id="PF12804"/>
    </source>
</evidence>
<dbReference type="GO" id="GO:0016779">
    <property type="term" value="F:nucleotidyltransferase activity"/>
    <property type="evidence" value="ECO:0007669"/>
    <property type="project" value="UniProtKB-ARBA"/>
</dbReference>
<organism evidence="4 5">
    <name type="scientific">Cellulomonas gilvus (strain ATCC 13127 / NRRL B-14078)</name>
    <name type="common">Cellvibrio gilvus</name>
    <dbReference type="NCBI Taxonomy" id="593907"/>
    <lineage>
        <taxon>Bacteria</taxon>
        <taxon>Bacillati</taxon>
        <taxon>Actinomycetota</taxon>
        <taxon>Actinomycetes</taxon>
        <taxon>Micrococcales</taxon>
        <taxon>Cellulomonadaceae</taxon>
        <taxon>Cellulomonas</taxon>
    </lineage>
</organism>
<evidence type="ECO:0000313" key="4">
    <source>
        <dbReference type="EMBL" id="AEI10614.1"/>
    </source>
</evidence>
<protein>
    <submittedName>
        <fullName evidence="4">Molybdopterin-guanine dinucleotide biosynthesis protein</fullName>
    </submittedName>
</protein>
<keyword evidence="1" id="KW-0808">Transferase</keyword>
<dbReference type="KEGG" id="cga:Celgi_0082"/>
<dbReference type="Proteomes" id="UP000000485">
    <property type="component" value="Chromosome"/>
</dbReference>
<feature type="compositionally biased region" description="Basic and acidic residues" evidence="2">
    <location>
        <begin position="224"/>
        <end position="235"/>
    </location>
</feature>
<dbReference type="AlphaFoldDB" id="F8A294"/>
<dbReference type="OrthoDB" id="4408226at2"/>
<evidence type="ECO:0000313" key="5">
    <source>
        <dbReference type="Proteomes" id="UP000000485"/>
    </source>
</evidence>
<gene>
    <name evidence="4" type="ordered locus">Celgi_0082</name>
</gene>
<evidence type="ECO:0000256" key="1">
    <source>
        <dbReference type="ARBA" id="ARBA00022679"/>
    </source>
</evidence>
<reference evidence="5" key="1">
    <citation type="submission" date="2011-04" db="EMBL/GenBank/DDBJ databases">
        <title>Complete sequence of Cellvibrio gilvus ATCC 13127.</title>
        <authorList>
            <person name="Lucas S."/>
            <person name="Han J."/>
            <person name="Lapidus A."/>
            <person name="Cheng J.-F."/>
            <person name="Goodwin L."/>
            <person name="Pitluck S."/>
            <person name="Peters L."/>
            <person name="Munk A."/>
            <person name="Detter J.C."/>
            <person name="Han C."/>
            <person name="Tapia R."/>
            <person name="Land M."/>
            <person name="Hauser L."/>
            <person name="Kyrpides N."/>
            <person name="Ivanova N."/>
            <person name="Ovchinnikova G."/>
            <person name="Pagani I."/>
            <person name="Mead D."/>
            <person name="Brumm P."/>
            <person name="Woyke T."/>
        </authorList>
    </citation>
    <scope>NUCLEOTIDE SEQUENCE [LARGE SCALE GENOMIC DNA]</scope>
    <source>
        <strain evidence="5">ATCC 13127 / NRRL B-14078</strain>
    </source>
</reference>
<feature type="domain" description="MobA-like NTP transferase" evidence="3">
    <location>
        <begin position="4"/>
        <end position="173"/>
    </location>
</feature>
<dbReference type="EMBL" id="CP002665">
    <property type="protein sequence ID" value="AEI10614.1"/>
    <property type="molecule type" value="Genomic_DNA"/>
</dbReference>
<name>F8A294_CELGA</name>
<evidence type="ECO:0000256" key="2">
    <source>
        <dbReference type="SAM" id="MobiDB-lite"/>
    </source>
</evidence>
<dbReference type="PANTHER" id="PTHR19136:SF81">
    <property type="entry name" value="MOLYBDENUM COFACTOR GUANYLYLTRANSFERASE"/>
    <property type="match status" value="1"/>
</dbReference>
<dbReference type="SUPFAM" id="SSF53448">
    <property type="entry name" value="Nucleotide-diphospho-sugar transferases"/>
    <property type="match status" value="1"/>
</dbReference>
<dbReference type="Pfam" id="PF12804">
    <property type="entry name" value="NTP_transf_3"/>
    <property type="match status" value="1"/>
</dbReference>
<dbReference type="HOGENOM" id="CLU_055597_1_1_11"/>
<feature type="region of interest" description="Disordered" evidence="2">
    <location>
        <begin position="201"/>
        <end position="241"/>
    </location>
</feature>
<dbReference type="InterPro" id="IPR029044">
    <property type="entry name" value="Nucleotide-diphossugar_trans"/>
</dbReference>
<dbReference type="PANTHER" id="PTHR19136">
    <property type="entry name" value="MOLYBDENUM COFACTOR GUANYLYLTRANSFERASE"/>
    <property type="match status" value="1"/>
</dbReference>